<dbReference type="Pfam" id="PF01370">
    <property type="entry name" value="Epimerase"/>
    <property type="match status" value="1"/>
</dbReference>
<dbReference type="InterPro" id="IPR001509">
    <property type="entry name" value="Epimerase_deHydtase"/>
</dbReference>
<dbReference type="EMBL" id="CP041166">
    <property type="protein sequence ID" value="QFR42542.1"/>
    <property type="molecule type" value="Genomic_DNA"/>
</dbReference>
<dbReference type="AlphaFoldDB" id="A0AAJ4A265"/>
<feature type="domain" description="NAD-dependent epimerase/dehydratase" evidence="2">
    <location>
        <begin position="23"/>
        <end position="279"/>
    </location>
</feature>
<keyword evidence="4" id="KW-1185">Reference proteome</keyword>
<sequence>MPSTPNKPSTINYSPSTPKSKKILVTGTAGFIGFHLAKKLLERGDEVVGLDNINDYYDVNLKYARLAELGIQKKSLIPNHYTLSTKFPLHKFYKVDLEDTKAINHIFETEQFDAVVNLAAQAGVRYSIENPHAYIQSNVVGFLNILEACRNYGVKNLSYASSSSVYGLNESQPFKTTDKTDTPISLYAATKKSNELMAHTYSHLYGIQTTGLRFFTVYGPWGRPDMAPMLFADAISNDRAIKVFNHGKMSRDFTYIDDIVDGVIKVIDNPSDYSVYNIGNNAPVSLMEFIETLEDALGKKAEKNFMDMQPGDVESTYADTQDLMNDFGYKPDTKLVDGIGEFVKWYKGFYKSEE</sequence>
<name>A0AAJ4A265_9BACT</name>
<dbReference type="CDD" id="cd05253">
    <property type="entry name" value="UDP_GE_SDE_e"/>
    <property type="match status" value="1"/>
</dbReference>
<keyword evidence="1" id="KW-0520">NAD</keyword>
<dbReference type="RefSeq" id="WP_152298613.1">
    <property type="nucleotide sequence ID" value="NZ_CP041166.1"/>
</dbReference>
<accession>A0AAJ4A265</accession>
<dbReference type="PANTHER" id="PTHR43574">
    <property type="entry name" value="EPIMERASE-RELATED"/>
    <property type="match status" value="1"/>
</dbReference>
<dbReference type="Gene3D" id="3.40.50.720">
    <property type="entry name" value="NAD(P)-binding Rossmann-like Domain"/>
    <property type="match status" value="1"/>
</dbReference>
<dbReference type="InterPro" id="IPR036291">
    <property type="entry name" value="NAD(P)-bd_dom_sf"/>
</dbReference>
<dbReference type="Proteomes" id="UP000326061">
    <property type="component" value="Chromosome"/>
</dbReference>
<organism evidence="3 4">
    <name type="scientific">Sulfurimonas xiamenensis</name>
    <dbReference type="NCBI Taxonomy" id="2590021"/>
    <lineage>
        <taxon>Bacteria</taxon>
        <taxon>Pseudomonadati</taxon>
        <taxon>Campylobacterota</taxon>
        <taxon>Epsilonproteobacteria</taxon>
        <taxon>Campylobacterales</taxon>
        <taxon>Sulfurimonadaceae</taxon>
        <taxon>Sulfurimonas</taxon>
    </lineage>
</organism>
<protein>
    <submittedName>
        <fullName evidence="3">NAD-dependent epimerase</fullName>
    </submittedName>
</protein>
<proteinExistence type="predicted"/>
<gene>
    <name evidence="3" type="ORF">FJR47_00880</name>
</gene>
<evidence type="ECO:0000313" key="4">
    <source>
        <dbReference type="Proteomes" id="UP000326061"/>
    </source>
</evidence>
<dbReference type="KEGG" id="suln:FJR47_00880"/>
<evidence type="ECO:0000259" key="2">
    <source>
        <dbReference type="Pfam" id="PF01370"/>
    </source>
</evidence>
<dbReference type="SUPFAM" id="SSF51735">
    <property type="entry name" value="NAD(P)-binding Rossmann-fold domains"/>
    <property type="match status" value="1"/>
</dbReference>
<evidence type="ECO:0000313" key="3">
    <source>
        <dbReference type="EMBL" id="QFR42542.1"/>
    </source>
</evidence>
<evidence type="ECO:0000256" key="1">
    <source>
        <dbReference type="ARBA" id="ARBA00023027"/>
    </source>
</evidence>
<reference evidence="4" key="1">
    <citation type="submission" date="2019-06" db="EMBL/GenBank/DDBJ databases">
        <title>Sulfurimonas gotlandica sp. nov., a chemoautotrophic and psychrotolerant epsilonproteobacterium isolated from a pelagic redoxcline, and an emended description of the genus Sulfurimonas.</title>
        <authorList>
            <person name="Wang S."/>
            <person name="Jiang L."/>
            <person name="Shao Z."/>
        </authorList>
    </citation>
    <scope>NUCLEOTIDE SEQUENCE [LARGE SCALE GENOMIC DNA]</scope>
    <source>
        <strain evidence="4">1-1N</strain>
    </source>
</reference>
<dbReference type="PRINTS" id="PR01713">
    <property type="entry name" value="NUCEPIMERASE"/>
</dbReference>
<dbReference type="Gene3D" id="3.90.25.10">
    <property type="entry name" value="UDP-galactose 4-epimerase, domain 1"/>
    <property type="match status" value="1"/>
</dbReference>